<dbReference type="InterPro" id="IPR007278">
    <property type="entry name" value="DUF397"/>
</dbReference>
<dbReference type="EMBL" id="JAJVCN010000001">
    <property type="protein sequence ID" value="MCE7001260.1"/>
    <property type="molecule type" value="Genomic_DNA"/>
</dbReference>
<protein>
    <submittedName>
        <fullName evidence="2">DUF397 domain-containing protein</fullName>
    </submittedName>
</protein>
<accession>A0ABS8Z0J6</accession>
<comment type="caution">
    <text evidence="2">The sequence shown here is derived from an EMBL/GenBank/DDBJ whole genome shotgun (WGS) entry which is preliminary data.</text>
</comment>
<proteinExistence type="predicted"/>
<keyword evidence="3" id="KW-1185">Reference proteome</keyword>
<sequence>MTVSEPAGPVWRKSSHSGAGNDCVEIALAHTGASVRDSKNPEAGMLRFGTAGWATFIDAARR</sequence>
<gene>
    <name evidence="2" type="ORF">LWC34_00155</name>
</gene>
<evidence type="ECO:0000313" key="3">
    <source>
        <dbReference type="Proteomes" id="UP001521150"/>
    </source>
</evidence>
<feature type="domain" description="DUF397" evidence="1">
    <location>
        <begin position="10"/>
        <end position="61"/>
    </location>
</feature>
<evidence type="ECO:0000259" key="1">
    <source>
        <dbReference type="Pfam" id="PF04149"/>
    </source>
</evidence>
<organism evidence="2 3">
    <name type="scientific">Kibdelosporangium philippinense</name>
    <dbReference type="NCBI Taxonomy" id="211113"/>
    <lineage>
        <taxon>Bacteria</taxon>
        <taxon>Bacillati</taxon>
        <taxon>Actinomycetota</taxon>
        <taxon>Actinomycetes</taxon>
        <taxon>Pseudonocardiales</taxon>
        <taxon>Pseudonocardiaceae</taxon>
        <taxon>Kibdelosporangium</taxon>
    </lineage>
</organism>
<dbReference type="RefSeq" id="WP_233722344.1">
    <property type="nucleotide sequence ID" value="NZ_JAJVCN010000001.1"/>
</dbReference>
<dbReference type="Proteomes" id="UP001521150">
    <property type="component" value="Unassembled WGS sequence"/>
</dbReference>
<name>A0ABS8Z0J6_9PSEU</name>
<evidence type="ECO:0000313" key="2">
    <source>
        <dbReference type="EMBL" id="MCE7001260.1"/>
    </source>
</evidence>
<reference evidence="2 3" key="1">
    <citation type="submission" date="2021-12" db="EMBL/GenBank/DDBJ databases">
        <title>Genome sequence of Kibdelosporangium philippinense ATCC 49844.</title>
        <authorList>
            <person name="Fedorov E.A."/>
            <person name="Omeragic M."/>
            <person name="Shalygina K.F."/>
            <person name="Maclea K.S."/>
        </authorList>
    </citation>
    <scope>NUCLEOTIDE SEQUENCE [LARGE SCALE GENOMIC DNA]</scope>
    <source>
        <strain evidence="2 3">ATCC 49844</strain>
    </source>
</reference>
<dbReference type="Pfam" id="PF04149">
    <property type="entry name" value="DUF397"/>
    <property type="match status" value="1"/>
</dbReference>